<organism evidence="1">
    <name type="scientific">marine metagenome</name>
    <dbReference type="NCBI Taxonomy" id="408172"/>
    <lineage>
        <taxon>unclassified sequences</taxon>
        <taxon>metagenomes</taxon>
        <taxon>ecological metagenomes</taxon>
    </lineage>
</organism>
<protein>
    <submittedName>
        <fullName evidence="1">Uncharacterized protein</fullName>
    </submittedName>
</protein>
<proteinExistence type="predicted"/>
<gene>
    <name evidence="1" type="ORF">METZ01_LOCUS298343</name>
</gene>
<evidence type="ECO:0000313" key="1">
    <source>
        <dbReference type="EMBL" id="SVC45489.1"/>
    </source>
</evidence>
<sequence length="74" mass="8179">MVVGLKFLHVYHVGDLIDHSLDSRRILMNNTLLMSLDSKCPQCPFMSPLTAYATPNLSDLDQPCLLLSHVAIPG</sequence>
<dbReference type="EMBL" id="UINC01092148">
    <property type="protein sequence ID" value="SVC45489.1"/>
    <property type="molecule type" value="Genomic_DNA"/>
</dbReference>
<accession>A0A382M9D6</accession>
<name>A0A382M9D6_9ZZZZ</name>
<dbReference type="AlphaFoldDB" id="A0A382M9D6"/>
<reference evidence="1" key="1">
    <citation type="submission" date="2018-05" db="EMBL/GenBank/DDBJ databases">
        <authorList>
            <person name="Lanie J.A."/>
            <person name="Ng W.-L."/>
            <person name="Kazmierczak K.M."/>
            <person name="Andrzejewski T.M."/>
            <person name="Davidsen T.M."/>
            <person name="Wayne K.J."/>
            <person name="Tettelin H."/>
            <person name="Glass J.I."/>
            <person name="Rusch D."/>
            <person name="Podicherti R."/>
            <person name="Tsui H.-C.T."/>
            <person name="Winkler M.E."/>
        </authorList>
    </citation>
    <scope>NUCLEOTIDE SEQUENCE</scope>
</reference>
<feature type="non-terminal residue" evidence="1">
    <location>
        <position position="74"/>
    </location>
</feature>